<protein>
    <submittedName>
        <fullName evidence="1">Uncharacterized protein</fullName>
    </submittedName>
</protein>
<accession>A0ABV8TCE8</accession>
<evidence type="ECO:0000313" key="1">
    <source>
        <dbReference type="EMBL" id="MFC4328269.1"/>
    </source>
</evidence>
<dbReference type="Proteomes" id="UP001595824">
    <property type="component" value="Unassembled WGS sequence"/>
</dbReference>
<sequence length="151" mass="16572">MKMDELAALAAQRETAGTLLEAIGQRVVCQPDARWDWESEAALCECGLLLVELPRPVVLERAVVTMGRSLPVSYEMTHAHVADGAGRLLCPDCADAGEACGEPHEALMCDTPTPRPCRSCSAAALPNQDHCIECRPYEEQYDSDRYYGIYL</sequence>
<organism evidence="1 2">
    <name type="scientific">Streptomyces andamanensis</name>
    <dbReference type="NCBI Taxonomy" id="1565035"/>
    <lineage>
        <taxon>Bacteria</taxon>
        <taxon>Bacillati</taxon>
        <taxon>Actinomycetota</taxon>
        <taxon>Actinomycetes</taxon>
        <taxon>Kitasatosporales</taxon>
        <taxon>Streptomycetaceae</taxon>
        <taxon>Streptomyces</taxon>
    </lineage>
</organism>
<dbReference type="RefSeq" id="WP_381738405.1">
    <property type="nucleotide sequence ID" value="NZ_JBHSDP010000011.1"/>
</dbReference>
<dbReference type="EMBL" id="JBHSDP010000011">
    <property type="protein sequence ID" value="MFC4328269.1"/>
    <property type="molecule type" value="Genomic_DNA"/>
</dbReference>
<keyword evidence="2" id="KW-1185">Reference proteome</keyword>
<name>A0ABV8TCE8_9ACTN</name>
<evidence type="ECO:0000313" key="2">
    <source>
        <dbReference type="Proteomes" id="UP001595824"/>
    </source>
</evidence>
<proteinExistence type="predicted"/>
<gene>
    <name evidence="1" type="ORF">ACFPC0_10575</name>
</gene>
<comment type="caution">
    <text evidence="1">The sequence shown here is derived from an EMBL/GenBank/DDBJ whole genome shotgun (WGS) entry which is preliminary data.</text>
</comment>
<reference evidence="2" key="1">
    <citation type="journal article" date="2019" name="Int. J. Syst. Evol. Microbiol.">
        <title>The Global Catalogue of Microorganisms (GCM) 10K type strain sequencing project: providing services to taxonomists for standard genome sequencing and annotation.</title>
        <authorList>
            <consortium name="The Broad Institute Genomics Platform"/>
            <consortium name="The Broad Institute Genome Sequencing Center for Infectious Disease"/>
            <person name="Wu L."/>
            <person name="Ma J."/>
        </authorList>
    </citation>
    <scope>NUCLEOTIDE SEQUENCE [LARGE SCALE GENOMIC DNA]</scope>
    <source>
        <strain evidence="2">PCU 347</strain>
    </source>
</reference>